<evidence type="ECO:0000256" key="3">
    <source>
        <dbReference type="ARBA" id="ARBA00022801"/>
    </source>
</evidence>
<evidence type="ECO:0000313" key="10">
    <source>
        <dbReference type="Proteomes" id="UP001580346"/>
    </source>
</evidence>
<keyword evidence="9" id="KW-0269">Exonuclease</keyword>
<dbReference type="Proteomes" id="UP001580346">
    <property type="component" value="Unassembled WGS sequence"/>
</dbReference>
<gene>
    <name evidence="9" type="ORF">ACE41H_12255</name>
</gene>
<keyword evidence="1" id="KW-0547">Nucleotide-binding</keyword>
<proteinExistence type="predicted"/>
<name>A0ABV5ATL8_9BACL</name>
<keyword evidence="7" id="KW-0234">DNA repair</keyword>
<organism evidence="9 10">
    <name type="scientific">Paenibacillus enshidis</name>
    <dbReference type="NCBI Taxonomy" id="1458439"/>
    <lineage>
        <taxon>Bacteria</taxon>
        <taxon>Bacillati</taxon>
        <taxon>Bacillota</taxon>
        <taxon>Bacilli</taxon>
        <taxon>Bacillales</taxon>
        <taxon>Paenibacillaceae</taxon>
        <taxon>Paenibacillus</taxon>
    </lineage>
</organism>
<dbReference type="GO" id="GO:0004527">
    <property type="term" value="F:exonuclease activity"/>
    <property type="evidence" value="ECO:0007669"/>
    <property type="project" value="UniProtKB-KW"/>
</dbReference>
<reference evidence="9 10" key="1">
    <citation type="submission" date="2024-09" db="EMBL/GenBank/DDBJ databases">
        <title>Paenibacillus zeirhizospherea sp. nov., isolated from surface of the maize (Zea mays) roots in a horticulture field, Hungary.</title>
        <authorList>
            <person name="Marton D."/>
            <person name="Farkas M."/>
            <person name="Bedics A."/>
            <person name="Toth E."/>
            <person name="Tancsics A."/>
            <person name="Boka K."/>
            <person name="Maroti G."/>
            <person name="Kriszt B."/>
            <person name="Cserhati M."/>
        </authorList>
    </citation>
    <scope>NUCLEOTIDE SEQUENCE [LARGE SCALE GENOMIC DNA]</scope>
    <source>
        <strain evidence="9 10">KCTC 33519</strain>
    </source>
</reference>
<dbReference type="Gene3D" id="3.90.320.10">
    <property type="match status" value="1"/>
</dbReference>
<keyword evidence="6" id="KW-0238">DNA-binding</keyword>
<evidence type="ECO:0000259" key="8">
    <source>
        <dbReference type="Pfam" id="PF12705"/>
    </source>
</evidence>
<sequence length="305" mass="36407">MVMYPPWSYSQSRANTFDECLRKYYFHYYGSHNGWNREQATEEQAVLYRLKQLSNLYLLFGDLAHRMCESAIRALDVRREPPRPEFLDKVMRDMLNQGYKESQDREAWLSQPKQRIMLSEIYYGEETLHDRISIINDRRRAIVRNLSVSATWKELSAGRAQVVEVEKWDTMLLHETKVYVKMDLLYRRQNGEMVIVDWKTGKEGDFSDQLYLYAAYVREKYNIPLEQLELRVEYLVTGESEAYKPEQEEIAKVEENVGRYIVEMKSCLDDEYYNKPKPMSFFTPMPSRRACGSCNFREVCEHRHV</sequence>
<keyword evidence="9" id="KW-0540">Nuclease</keyword>
<feature type="domain" description="PD-(D/E)XK endonuclease-like" evidence="8">
    <location>
        <begin position="9"/>
        <end position="301"/>
    </location>
</feature>
<dbReference type="Pfam" id="PF12705">
    <property type="entry name" value="PDDEXK_1"/>
    <property type="match status" value="1"/>
</dbReference>
<accession>A0ABV5ATL8</accession>
<protein>
    <submittedName>
        <fullName evidence="9">RecB family exonuclease</fullName>
    </submittedName>
</protein>
<evidence type="ECO:0000256" key="7">
    <source>
        <dbReference type="ARBA" id="ARBA00023204"/>
    </source>
</evidence>
<evidence type="ECO:0000256" key="5">
    <source>
        <dbReference type="ARBA" id="ARBA00022840"/>
    </source>
</evidence>
<keyword evidence="5" id="KW-0067">ATP-binding</keyword>
<comment type="caution">
    <text evidence="9">The sequence shown here is derived from an EMBL/GenBank/DDBJ whole genome shotgun (WGS) entry which is preliminary data.</text>
</comment>
<keyword evidence="3" id="KW-0378">Hydrolase</keyword>
<evidence type="ECO:0000256" key="2">
    <source>
        <dbReference type="ARBA" id="ARBA00022763"/>
    </source>
</evidence>
<evidence type="ECO:0000256" key="6">
    <source>
        <dbReference type="ARBA" id="ARBA00023125"/>
    </source>
</evidence>
<dbReference type="EMBL" id="JBHHMI010000009">
    <property type="protein sequence ID" value="MFB5267548.1"/>
    <property type="molecule type" value="Genomic_DNA"/>
</dbReference>
<evidence type="ECO:0000313" key="9">
    <source>
        <dbReference type="EMBL" id="MFB5267548.1"/>
    </source>
</evidence>
<keyword evidence="2" id="KW-0227">DNA damage</keyword>
<evidence type="ECO:0000256" key="1">
    <source>
        <dbReference type="ARBA" id="ARBA00022741"/>
    </source>
</evidence>
<dbReference type="InterPro" id="IPR038726">
    <property type="entry name" value="PDDEXK_AddAB-type"/>
</dbReference>
<dbReference type="RefSeq" id="WP_375355554.1">
    <property type="nucleotide sequence ID" value="NZ_JBHHMI010000009.1"/>
</dbReference>
<evidence type="ECO:0000256" key="4">
    <source>
        <dbReference type="ARBA" id="ARBA00022806"/>
    </source>
</evidence>
<dbReference type="InterPro" id="IPR011604">
    <property type="entry name" value="PDDEXK-like_dom_sf"/>
</dbReference>
<keyword evidence="10" id="KW-1185">Reference proteome</keyword>
<keyword evidence="4" id="KW-0347">Helicase</keyword>